<evidence type="ECO:0000313" key="4">
    <source>
        <dbReference type="Proteomes" id="UP000262802"/>
    </source>
</evidence>
<gene>
    <name evidence="3" type="ORF">D3Y59_05125</name>
</gene>
<dbReference type="AlphaFoldDB" id="A0A3B7R4S5"/>
<proteinExistence type="inferred from homology"/>
<dbReference type="InterPro" id="IPR006016">
    <property type="entry name" value="UspA"/>
</dbReference>
<reference evidence="3 4" key="1">
    <citation type="submission" date="2018-09" db="EMBL/GenBank/DDBJ databases">
        <title>Hymenobacter medium sp. nov., isolated from R2A medium.</title>
        <authorList>
            <person name="Yingchao G."/>
        </authorList>
    </citation>
    <scope>NUCLEOTIDE SEQUENCE [LARGE SCALE GENOMIC DNA]</scope>
    <source>
        <strain evidence="4">sh-6</strain>
    </source>
</reference>
<evidence type="ECO:0000313" key="3">
    <source>
        <dbReference type="EMBL" id="AYA36491.1"/>
    </source>
</evidence>
<dbReference type="PANTHER" id="PTHR46268">
    <property type="entry name" value="STRESS RESPONSE PROTEIN NHAX"/>
    <property type="match status" value="1"/>
</dbReference>
<organism evidence="3 4">
    <name type="scientific">Hymenobacter oligotrophus</name>
    <dbReference type="NCBI Taxonomy" id="2319843"/>
    <lineage>
        <taxon>Bacteria</taxon>
        <taxon>Pseudomonadati</taxon>
        <taxon>Bacteroidota</taxon>
        <taxon>Cytophagia</taxon>
        <taxon>Cytophagales</taxon>
        <taxon>Hymenobacteraceae</taxon>
        <taxon>Hymenobacter</taxon>
    </lineage>
</organism>
<dbReference type="PANTHER" id="PTHR46268:SF6">
    <property type="entry name" value="UNIVERSAL STRESS PROTEIN UP12"/>
    <property type="match status" value="1"/>
</dbReference>
<accession>A0A3B7R4S5</accession>
<dbReference type="InterPro" id="IPR014729">
    <property type="entry name" value="Rossmann-like_a/b/a_fold"/>
</dbReference>
<protein>
    <submittedName>
        <fullName evidence="3">Universal stress protein</fullName>
    </submittedName>
</protein>
<dbReference type="KEGG" id="hyh:D3Y59_05125"/>
<sequence>MGQAGREPHLWGIPETRNYPAMDTIVVLTDLSPAAEQARRYAAQVAAPLGARVVLLHLSQELTLPSNATETSAEVRRTLPAKLQALADDMLVPTSAAIIDGNFDEDIDAIIERYNPMLLVLGLTQTNSYFEALLANRALNTLRYNTCPIMLVPASAALAPPYRVVLAVDGEAFAVPAPAAGLFNEVLSTWAPELAVVNTVGSAAKASIAALQQVQASGLLRGEQRLSFQQPVVSAPEDGILRVLNEQRGSLLVMVARRRSLLGQLFHRSVTARVLRNTTVPVLLLPAADTEAAVAGKPQPADELFVPLV</sequence>
<dbReference type="Gene3D" id="3.40.50.620">
    <property type="entry name" value="HUPs"/>
    <property type="match status" value="2"/>
</dbReference>
<evidence type="ECO:0000256" key="1">
    <source>
        <dbReference type="ARBA" id="ARBA00008791"/>
    </source>
</evidence>
<name>A0A3B7R4S5_9BACT</name>
<feature type="domain" description="UspA" evidence="2">
    <location>
        <begin position="23"/>
        <end position="153"/>
    </location>
</feature>
<dbReference type="Proteomes" id="UP000262802">
    <property type="component" value="Chromosome"/>
</dbReference>
<dbReference type="EMBL" id="CP032317">
    <property type="protein sequence ID" value="AYA36491.1"/>
    <property type="molecule type" value="Genomic_DNA"/>
</dbReference>
<comment type="similarity">
    <text evidence="1">Belongs to the universal stress protein A family.</text>
</comment>
<evidence type="ECO:0000259" key="2">
    <source>
        <dbReference type="Pfam" id="PF00582"/>
    </source>
</evidence>
<dbReference type="OrthoDB" id="881843at2"/>
<dbReference type="Pfam" id="PF00582">
    <property type="entry name" value="Usp"/>
    <property type="match status" value="2"/>
</dbReference>
<dbReference type="SUPFAM" id="SSF52402">
    <property type="entry name" value="Adenine nucleotide alpha hydrolases-like"/>
    <property type="match status" value="2"/>
</dbReference>
<dbReference type="CDD" id="cd00293">
    <property type="entry name" value="USP-like"/>
    <property type="match status" value="2"/>
</dbReference>
<keyword evidence="4" id="KW-1185">Reference proteome</keyword>
<feature type="domain" description="UspA" evidence="2">
    <location>
        <begin position="230"/>
        <end position="285"/>
    </location>
</feature>